<dbReference type="EMBL" id="KV417747">
    <property type="protein sequence ID" value="KZP07555.1"/>
    <property type="molecule type" value="Genomic_DNA"/>
</dbReference>
<proteinExistence type="predicted"/>
<dbReference type="OrthoDB" id="3067792at2759"/>
<evidence type="ECO:0000313" key="2">
    <source>
        <dbReference type="Proteomes" id="UP000076532"/>
    </source>
</evidence>
<keyword evidence="2" id="KW-1185">Reference proteome</keyword>
<dbReference type="Proteomes" id="UP000076532">
    <property type="component" value="Unassembled WGS sequence"/>
</dbReference>
<reference evidence="1 2" key="1">
    <citation type="journal article" date="2016" name="Mol. Biol. Evol.">
        <title>Comparative Genomics of Early-Diverging Mushroom-Forming Fungi Provides Insights into the Origins of Lignocellulose Decay Capabilities.</title>
        <authorList>
            <person name="Nagy L.G."/>
            <person name="Riley R."/>
            <person name="Tritt A."/>
            <person name="Adam C."/>
            <person name="Daum C."/>
            <person name="Floudas D."/>
            <person name="Sun H."/>
            <person name="Yadav J.S."/>
            <person name="Pangilinan J."/>
            <person name="Larsson K.H."/>
            <person name="Matsuura K."/>
            <person name="Barry K."/>
            <person name="Labutti K."/>
            <person name="Kuo R."/>
            <person name="Ohm R.A."/>
            <person name="Bhattacharya S.S."/>
            <person name="Shirouzu T."/>
            <person name="Yoshinaga Y."/>
            <person name="Martin F.M."/>
            <person name="Grigoriev I.V."/>
            <person name="Hibbett D.S."/>
        </authorList>
    </citation>
    <scope>NUCLEOTIDE SEQUENCE [LARGE SCALE GENOMIC DNA]</scope>
    <source>
        <strain evidence="1 2">CBS 109695</strain>
    </source>
</reference>
<name>A0A165WBY6_9AGAM</name>
<sequence>MAHCRINFLASSTHRQTCSVTYGSDLPFPPNTRGFLHYHTPASMPATAGEIRFRVTRGADPEDFHTGSDLLGPDGLPWSLPLIMLAHGLHRQTKGVPFGRGLLVRSLVRDGLVDAAVLDGLAALVEASGWVSTKKPPKSIVHSLDQLVHVQLENTSLSVMFVGEHQVSPTRIEAPFTHYTGPGRSRVIPFSGSALCRFEISPVPLADGTDTLVLRVVKLVTPVTCVAGYDGYLAAPTEGELVQIHSQKGRAQIGRASKLWRLSAKLAKDEAIQDLIKRANVYPVQ</sequence>
<dbReference type="AlphaFoldDB" id="A0A165WBY6"/>
<organism evidence="1 2">
    <name type="scientific">Athelia psychrophila</name>
    <dbReference type="NCBI Taxonomy" id="1759441"/>
    <lineage>
        <taxon>Eukaryota</taxon>
        <taxon>Fungi</taxon>
        <taxon>Dikarya</taxon>
        <taxon>Basidiomycota</taxon>
        <taxon>Agaricomycotina</taxon>
        <taxon>Agaricomycetes</taxon>
        <taxon>Agaricomycetidae</taxon>
        <taxon>Atheliales</taxon>
        <taxon>Atheliaceae</taxon>
        <taxon>Athelia</taxon>
    </lineage>
</organism>
<gene>
    <name evidence="1" type="ORF">FIBSPDRAFT_875388</name>
</gene>
<accession>A0A165WBY6</accession>
<evidence type="ECO:0000313" key="1">
    <source>
        <dbReference type="EMBL" id="KZP07555.1"/>
    </source>
</evidence>
<protein>
    <submittedName>
        <fullName evidence="1">Uncharacterized protein</fullName>
    </submittedName>
</protein>